<feature type="domain" description="NADPH-dependent FMN reductase-like" evidence="1">
    <location>
        <begin position="1"/>
        <end position="145"/>
    </location>
</feature>
<dbReference type="InterPro" id="IPR050712">
    <property type="entry name" value="NAD(P)H-dep_reductase"/>
</dbReference>
<dbReference type="AlphaFoldDB" id="A0A2N0AGC0"/>
<dbReference type="GO" id="GO:0010181">
    <property type="term" value="F:FMN binding"/>
    <property type="evidence" value="ECO:0007669"/>
    <property type="project" value="TreeGrafter"/>
</dbReference>
<evidence type="ECO:0000259" key="1">
    <source>
        <dbReference type="Pfam" id="PF03358"/>
    </source>
</evidence>
<evidence type="ECO:0000313" key="2">
    <source>
        <dbReference type="EMBL" id="PJZ83345.1"/>
    </source>
</evidence>
<dbReference type="Pfam" id="PF03358">
    <property type="entry name" value="FMN_red"/>
    <property type="match status" value="1"/>
</dbReference>
<proteinExistence type="predicted"/>
<dbReference type="GO" id="GO:0005829">
    <property type="term" value="C:cytosol"/>
    <property type="evidence" value="ECO:0007669"/>
    <property type="project" value="TreeGrafter"/>
</dbReference>
<comment type="caution">
    <text evidence="2">The sequence shown here is derived from an EMBL/GenBank/DDBJ whole genome shotgun (WGS) entry which is preliminary data.</text>
</comment>
<dbReference type="OrthoDB" id="9812295at2"/>
<dbReference type="PANTHER" id="PTHR30543:SF31">
    <property type="entry name" value="NADPH-DEPENDENT AZOREDUCTASE AZR"/>
    <property type="match status" value="1"/>
</dbReference>
<dbReference type="RefSeq" id="WP_100744860.1">
    <property type="nucleotide sequence ID" value="NZ_NPDW01000003.1"/>
</dbReference>
<protein>
    <submittedName>
        <fullName evidence="2">NADPH-dependent oxidoreductase</fullName>
    </submittedName>
</protein>
<gene>
    <name evidence="2" type="ORF">CH364_16870</name>
</gene>
<keyword evidence="3" id="KW-1185">Reference proteome</keyword>
<sequence>MKICLVAGSHRKNSQSLKVGKFLVKSLESKGIETILLDLGGNPLPLWEPGMWEKDSEIKKFWTTYNNGLGSADAYVFLSPEYAGMASPALKNFFLYLSSGDLSHKPGLIITVSSGMGGSYPNAELRMSSYKNTRIVYLPDHVIVRHVESVLNTDTPEGKDDEYIRLRLNYVLNVLLEYAKALNQVRQSGVIDLKTYPFGL</sequence>
<dbReference type="GO" id="GO:0016491">
    <property type="term" value="F:oxidoreductase activity"/>
    <property type="evidence" value="ECO:0007669"/>
    <property type="project" value="InterPro"/>
</dbReference>
<dbReference type="Gene3D" id="3.40.50.360">
    <property type="match status" value="1"/>
</dbReference>
<dbReference type="EMBL" id="NPDX01000006">
    <property type="protein sequence ID" value="PJZ83345.1"/>
    <property type="molecule type" value="Genomic_DNA"/>
</dbReference>
<dbReference type="SUPFAM" id="SSF52218">
    <property type="entry name" value="Flavoproteins"/>
    <property type="match status" value="1"/>
</dbReference>
<evidence type="ECO:0000313" key="3">
    <source>
        <dbReference type="Proteomes" id="UP000232145"/>
    </source>
</evidence>
<name>A0A2N0AGC0_9LEPT</name>
<accession>A0A2N0AGC0</accession>
<organism evidence="2 3">
    <name type="scientific">Leptospira harrisiae</name>
    <dbReference type="NCBI Taxonomy" id="2023189"/>
    <lineage>
        <taxon>Bacteria</taxon>
        <taxon>Pseudomonadati</taxon>
        <taxon>Spirochaetota</taxon>
        <taxon>Spirochaetia</taxon>
        <taxon>Leptospirales</taxon>
        <taxon>Leptospiraceae</taxon>
        <taxon>Leptospira</taxon>
    </lineage>
</organism>
<reference evidence="2 3" key="1">
    <citation type="submission" date="2017-07" db="EMBL/GenBank/DDBJ databases">
        <title>Leptospira spp. isolated from tropical soils.</title>
        <authorList>
            <person name="Thibeaux R."/>
            <person name="Iraola G."/>
            <person name="Ferres I."/>
            <person name="Bierque E."/>
            <person name="Girault D."/>
            <person name="Soupe-Gilbert M.-E."/>
            <person name="Picardeau M."/>
            <person name="Goarant C."/>
        </authorList>
    </citation>
    <scope>NUCLEOTIDE SEQUENCE [LARGE SCALE GENOMIC DNA]</scope>
    <source>
        <strain evidence="2 3">FH2-B-A1</strain>
    </source>
</reference>
<dbReference type="PANTHER" id="PTHR30543">
    <property type="entry name" value="CHROMATE REDUCTASE"/>
    <property type="match status" value="1"/>
</dbReference>
<dbReference type="Proteomes" id="UP000232145">
    <property type="component" value="Unassembled WGS sequence"/>
</dbReference>
<dbReference type="InterPro" id="IPR029039">
    <property type="entry name" value="Flavoprotein-like_sf"/>
</dbReference>
<dbReference type="InterPro" id="IPR005025">
    <property type="entry name" value="FMN_Rdtase-like_dom"/>
</dbReference>